<evidence type="ECO:0000313" key="1">
    <source>
        <dbReference type="EMBL" id="QJA47016.1"/>
    </source>
</evidence>
<sequence>MSKPWKERKIEGIAGPVAYQVLDNNARFIAWKRTWGVPMSEIARTLGVHYYAVHHWCRKRGLTNLPKTPYPKE</sequence>
<proteinExistence type="predicted"/>
<dbReference type="EMBL" id="MT141413">
    <property type="protein sequence ID" value="QJA60552.1"/>
    <property type="molecule type" value="Genomic_DNA"/>
</dbReference>
<dbReference type="EMBL" id="MT144029">
    <property type="protein sequence ID" value="QJA47016.1"/>
    <property type="molecule type" value="Genomic_DNA"/>
</dbReference>
<evidence type="ECO:0000313" key="3">
    <source>
        <dbReference type="EMBL" id="QJA83467.1"/>
    </source>
</evidence>
<gene>
    <name evidence="3" type="ORF">MM415A00279_0025</name>
    <name evidence="2" type="ORF">MM415B01091_0004</name>
    <name evidence="1" type="ORF">TM448A00597_0001</name>
</gene>
<accession>A0A6H1ZGG6</accession>
<dbReference type="EMBL" id="MT142511">
    <property type="protein sequence ID" value="QJA83467.1"/>
    <property type="molecule type" value="Genomic_DNA"/>
</dbReference>
<reference evidence="1" key="1">
    <citation type="submission" date="2020-03" db="EMBL/GenBank/DDBJ databases">
        <title>The deep terrestrial virosphere.</title>
        <authorList>
            <person name="Holmfeldt K."/>
            <person name="Nilsson E."/>
            <person name="Simone D."/>
            <person name="Lopez-Fernandez M."/>
            <person name="Wu X."/>
            <person name="de Brujin I."/>
            <person name="Lundin D."/>
            <person name="Andersson A."/>
            <person name="Bertilsson S."/>
            <person name="Dopson M."/>
        </authorList>
    </citation>
    <scope>NUCLEOTIDE SEQUENCE</scope>
    <source>
        <strain evidence="3">MM415A00279</strain>
        <strain evidence="2">MM415B01091</strain>
        <strain evidence="1">TM448A00597</strain>
    </source>
</reference>
<name>A0A6H1ZGG6_9ZZZZ</name>
<organism evidence="1">
    <name type="scientific">viral metagenome</name>
    <dbReference type="NCBI Taxonomy" id="1070528"/>
    <lineage>
        <taxon>unclassified sequences</taxon>
        <taxon>metagenomes</taxon>
        <taxon>organismal metagenomes</taxon>
    </lineage>
</organism>
<dbReference type="AlphaFoldDB" id="A0A6H1ZGG6"/>
<evidence type="ECO:0000313" key="2">
    <source>
        <dbReference type="EMBL" id="QJA60552.1"/>
    </source>
</evidence>
<protein>
    <submittedName>
        <fullName evidence="1">Putative DNA binding, helix-turn-helix domain containing protein</fullName>
    </submittedName>
</protein>